<sequence>MCGRFVLTAKMRDLIKQFVLRHAPEFKARYNIAPGQPVAAIREDRNLGGRECAVLTWGLVPFWAKDPGIAFQLINARSETAAGKPAFRGPMRHKRCLLPADGFYEWKDLGSGRKEPWYVRRADGERLALAGLWDHWGSPDGSEIESCSILTTAANSWMQPLHHRMPVVIAPDNFDRWLDTSLERASDVADLLKPPPEDFLVRHRVSEQVNNARNDGPELIEQAAPPPPTLQQGTLF</sequence>
<keyword evidence="11" id="KW-1185">Reference proteome</keyword>
<comment type="caution">
    <text evidence="10">The sequence shown here is derived from an EMBL/GenBank/DDBJ whole genome shotgun (WGS) entry which is preliminary data.</text>
</comment>
<dbReference type="EMBL" id="JACHVB010000063">
    <property type="protein sequence ID" value="MBC2596252.1"/>
    <property type="molecule type" value="Genomic_DNA"/>
</dbReference>
<gene>
    <name evidence="10" type="ORF">H5P28_18440</name>
</gene>
<evidence type="ECO:0000256" key="1">
    <source>
        <dbReference type="ARBA" id="ARBA00008136"/>
    </source>
</evidence>
<dbReference type="Proteomes" id="UP000546464">
    <property type="component" value="Unassembled WGS sequence"/>
</dbReference>
<evidence type="ECO:0000313" key="10">
    <source>
        <dbReference type="EMBL" id="MBC2596252.1"/>
    </source>
</evidence>
<evidence type="ECO:0000256" key="9">
    <source>
        <dbReference type="SAM" id="MobiDB-lite"/>
    </source>
</evidence>
<dbReference type="GO" id="GO:0106300">
    <property type="term" value="P:protein-DNA covalent cross-linking repair"/>
    <property type="evidence" value="ECO:0007669"/>
    <property type="project" value="InterPro"/>
</dbReference>
<protein>
    <recommendedName>
        <fullName evidence="8">Abasic site processing protein</fullName>
        <ecNumber evidence="8">3.4.-.-</ecNumber>
    </recommendedName>
</protein>
<keyword evidence="4 8" id="KW-0378">Hydrolase</keyword>
<evidence type="ECO:0000256" key="7">
    <source>
        <dbReference type="ARBA" id="ARBA00023239"/>
    </source>
</evidence>
<evidence type="ECO:0000256" key="4">
    <source>
        <dbReference type="ARBA" id="ARBA00022801"/>
    </source>
</evidence>
<dbReference type="InterPro" id="IPR003738">
    <property type="entry name" value="SRAP"/>
</dbReference>
<keyword evidence="5" id="KW-0190">Covalent protein-DNA linkage</keyword>
<dbReference type="SUPFAM" id="SSF143081">
    <property type="entry name" value="BB1717-like"/>
    <property type="match status" value="1"/>
</dbReference>
<dbReference type="GO" id="GO:0008233">
    <property type="term" value="F:peptidase activity"/>
    <property type="evidence" value="ECO:0007669"/>
    <property type="project" value="UniProtKB-KW"/>
</dbReference>
<keyword evidence="6" id="KW-0238">DNA-binding</keyword>
<dbReference type="GO" id="GO:0006508">
    <property type="term" value="P:proteolysis"/>
    <property type="evidence" value="ECO:0007669"/>
    <property type="project" value="UniProtKB-KW"/>
</dbReference>
<evidence type="ECO:0000256" key="2">
    <source>
        <dbReference type="ARBA" id="ARBA00022670"/>
    </source>
</evidence>
<keyword evidence="2 8" id="KW-0645">Protease</keyword>
<dbReference type="PANTHER" id="PTHR13604">
    <property type="entry name" value="DC12-RELATED"/>
    <property type="match status" value="1"/>
</dbReference>
<proteinExistence type="inferred from homology"/>
<dbReference type="EC" id="3.4.-.-" evidence="8"/>
<organism evidence="10 11">
    <name type="scientific">Ruficoccus amylovorans</name>
    <dbReference type="NCBI Taxonomy" id="1804625"/>
    <lineage>
        <taxon>Bacteria</taxon>
        <taxon>Pseudomonadati</taxon>
        <taxon>Verrucomicrobiota</taxon>
        <taxon>Opitutia</taxon>
        <taxon>Puniceicoccales</taxon>
        <taxon>Cerasicoccaceae</taxon>
        <taxon>Ruficoccus</taxon>
    </lineage>
</organism>
<dbReference type="PANTHER" id="PTHR13604:SF0">
    <property type="entry name" value="ABASIC SITE PROCESSING PROTEIN HMCES"/>
    <property type="match status" value="1"/>
</dbReference>
<comment type="similarity">
    <text evidence="1 8">Belongs to the SOS response-associated peptidase family.</text>
</comment>
<dbReference type="Pfam" id="PF02586">
    <property type="entry name" value="SRAP"/>
    <property type="match status" value="1"/>
</dbReference>
<dbReference type="GO" id="GO:0016829">
    <property type="term" value="F:lyase activity"/>
    <property type="evidence" value="ECO:0007669"/>
    <property type="project" value="UniProtKB-KW"/>
</dbReference>
<dbReference type="InterPro" id="IPR036590">
    <property type="entry name" value="SRAP-like"/>
</dbReference>
<dbReference type="AlphaFoldDB" id="A0A842HIM2"/>
<evidence type="ECO:0000313" key="11">
    <source>
        <dbReference type="Proteomes" id="UP000546464"/>
    </source>
</evidence>
<evidence type="ECO:0000256" key="6">
    <source>
        <dbReference type="ARBA" id="ARBA00023125"/>
    </source>
</evidence>
<evidence type="ECO:0000256" key="8">
    <source>
        <dbReference type="RuleBase" id="RU364100"/>
    </source>
</evidence>
<dbReference type="RefSeq" id="WP_185677163.1">
    <property type="nucleotide sequence ID" value="NZ_JACHVB010000063.1"/>
</dbReference>
<reference evidence="10 11" key="1">
    <citation type="submission" date="2020-07" db="EMBL/GenBank/DDBJ databases">
        <authorList>
            <person name="Feng X."/>
        </authorList>
    </citation>
    <scope>NUCLEOTIDE SEQUENCE [LARGE SCALE GENOMIC DNA]</scope>
    <source>
        <strain evidence="10 11">JCM31066</strain>
    </source>
</reference>
<feature type="region of interest" description="Disordered" evidence="9">
    <location>
        <begin position="217"/>
        <end position="236"/>
    </location>
</feature>
<dbReference type="GO" id="GO:0003697">
    <property type="term" value="F:single-stranded DNA binding"/>
    <property type="evidence" value="ECO:0007669"/>
    <property type="project" value="InterPro"/>
</dbReference>
<keyword evidence="7" id="KW-0456">Lyase</keyword>
<name>A0A842HIM2_9BACT</name>
<evidence type="ECO:0000256" key="5">
    <source>
        <dbReference type="ARBA" id="ARBA00023124"/>
    </source>
</evidence>
<accession>A0A842HIM2</accession>
<evidence type="ECO:0000256" key="3">
    <source>
        <dbReference type="ARBA" id="ARBA00022763"/>
    </source>
</evidence>
<keyword evidence="3" id="KW-0227">DNA damage</keyword>
<dbReference type="Gene3D" id="3.90.1680.10">
    <property type="entry name" value="SOS response associated peptidase-like"/>
    <property type="match status" value="1"/>
</dbReference>